<dbReference type="EMBL" id="SJZJ01000006">
    <property type="protein sequence ID" value="TCJ30079.1"/>
    <property type="molecule type" value="Genomic_DNA"/>
</dbReference>
<evidence type="ECO:0000313" key="1">
    <source>
        <dbReference type="EMBL" id="TCJ30079.1"/>
    </source>
</evidence>
<name>A0A4R1CG25_9ACTN</name>
<keyword evidence="2" id="KW-1185">Reference proteome</keyword>
<organism evidence="1 2">
    <name type="scientific">Nocardioides jejuensis</name>
    <dbReference type="NCBI Taxonomy" id="2502782"/>
    <lineage>
        <taxon>Bacteria</taxon>
        <taxon>Bacillati</taxon>
        <taxon>Actinomycetota</taxon>
        <taxon>Actinomycetes</taxon>
        <taxon>Propionibacteriales</taxon>
        <taxon>Nocardioidaceae</taxon>
        <taxon>Nocardioides</taxon>
    </lineage>
</organism>
<protein>
    <submittedName>
        <fullName evidence="1">Uncharacterized protein</fullName>
    </submittedName>
</protein>
<proteinExistence type="predicted"/>
<reference evidence="1 2" key="1">
    <citation type="submission" date="2019-03" db="EMBL/GenBank/DDBJ databases">
        <authorList>
            <person name="Kim M.K.M."/>
        </authorList>
    </citation>
    <scope>NUCLEOTIDE SEQUENCE [LARGE SCALE GENOMIC DNA]</scope>
    <source>
        <strain evidence="1 2">18JY15-6</strain>
    </source>
</reference>
<dbReference type="Proteomes" id="UP000295453">
    <property type="component" value="Unassembled WGS sequence"/>
</dbReference>
<evidence type="ECO:0000313" key="2">
    <source>
        <dbReference type="Proteomes" id="UP000295453"/>
    </source>
</evidence>
<dbReference type="RefSeq" id="WP_131582203.1">
    <property type="nucleotide sequence ID" value="NZ_SJZJ01000006.1"/>
</dbReference>
<comment type="caution">
    <text evidence="1">The sequence shown here is derived from an EMBL/GenBank/DDBJ whole genome shotgun (WGS) entry which is preliminary data.</text>
</comment>
<accession>A0A4R1CG25</accession>
<gene>
    <name evidence="1" type="ORF">EPD65_05725</name>
</gene>
<dbReference type="AlphaFoldDB" id="A0A4R1CG25"/>
<sequence length="92" mass="10024">MTGTSGFVSSDVTVDRIVKLAWTEARSTTWSPIRSGRSTAAFAANDIDRLSRARATLALEAADRSMAELKRAYTTLTVAIGTAQEHHRLRSD</sequence>